<dbReference type="SUPFAM" id="SSF51197">
    <property type="entry name" value="Clavaminate synthase-like"/>
    <property type="match status" value="1"/>
</dbReference>
<dbReference type="Gene3D" id="2.60.120.370">
    <property type="entry name" value="YhcH/YjgK/YiaL"/>
    <property type="match status" value="1"/>
</dbReference>
<dbReference type="InterPro" id="IPR004375">
    <property type="entry name" value="NanQ/TabA/YiaL"/>
</dbReference>
<proteinExistence type="predicted"/>
<evidence type="ECO:0000313" key="2">
    <source>
        <dbReference type="Proteomes" id="UP000054709"/>
    </source>
</evidence>
<organism evidence="1 2">
    <name type="scientific">Paenibacillus etheri</name>
    <dbReference type="NCBI Taxonomy" id="1306852"/>
    <lineage>
        <taxon>Bacteria</taxon>
        <taxon>Bacillati</taxon>
        <taxon>Bacillota</taxon>
        <taxon>Bacilli</taxon>
        <taxon>Bacillales</taxon>
        <taxon>Paenibacillaceae</taxon>
        <taxon>Paenibacillus</taxon>
    </lineage>
</organism>
<dbReference type="EMBL" id="LCZJ02000012">
    <property type="protein sequence ID" value="KTD88609.1"/>
    <property type="molecule type" value="Genomic_DNA"/>
</dbReference>
<dbReference type="Pfam" id="PF04074">
    <property type="entry name" value="DUF386"/>
    <property type="match status" value="1"/>
</dbReference>
<evidence type="ECO:0008006" key="3">
    <source>
        <dbReference type="Google" id="ProtNLM"/>
    </source>
</evidence>
<dbReference type="GO" id="GO:0005829">
    <property type="term" value="C:cytosol"/>
    <property type="evidence" value="ECO:0007669"/>
    <property type="project" value="TreeGrafter"/>
</dbReference>
<dbReference type="PANTHER" id="PTHR34986">
    <property type="entry name" value="EVOLVED BETA-GALACTOSIDASE SUBUNIT BETA"/>
    <property type="match status" value="1"/>
</dbReference>
<reference evidence="1 2" key="1">
    <citation type="journal article" date="2015" name="Int. Biodeterior. Biodegradation">
        <title>Physiological and genetic screening methods for the isolation of methyl tert-butyl ether-degrading bacteria for bioremediation purposes.</title>
        <authorList>
            <person name="Guisado I.M."/>
            <person name="Purswani J."/>
            <person name="Gonzalez Lopez J."/>
            <person name="Pozo C."/>
        </authorList>
    </citation>
    <scope>NUCLEOTIDE SEQUENCE [LARGE SCALE GENOMIC DNA]</scope>
    <source>
        <strain evidence="1 2">SH7</strain>
    </source>
</reference>
<dbReference type="Proteomes" id="UP000054709">
    <property type="component" value="Unassembled WGS sequence"/>
</dbReference>
<dbReference type="RefSeq" id="WP_060621759.1">
    <property type="nucleotide sequence ID" value="NZ_LCZJ02000012.1"/>
</dbReference>
<protein>
    <recommendedName>
        <fullName evidence="3">YhcH/YjgK/YiaL family protein</fullName>
    </recommendedName>
</protein>
<dbReference type="OrthoDB" id="9792756at2"/>
<name>A0A0W1B533_9BACL</name>
<dbReference type="NCBIfam" id="TIGR00022">
    <property type="entry name" value="YhcH/YjgK/YiaL family protein"/>
    <property type="match status" value="1"/>
</dbReference>
<comment type="caution">
    <text evidence="1">The sequence shown here is derived from an EMBL/GenBank/DDBJ whole genome shotgun (WGS) entry which is preliminary data.</text>
</comment>
<accession>A0A0W1B533</accession>
<gene>
    <name evidence="1" type="ORF">UQ64_04655</name>
</gene>
<dbReference type="PANTHER" id="PTHR34986:SF1">
    <property type="entry name" value="PROTEIN YIAL"/>
    <property type="match status" value="1"/>
</dbReference>
<evidence type="ECO:0000313" key="1">
    <source>
        <dbReference type="EMBL" id="KTD88609.1"/>
    </source>
</evidence>
<dbReference type="InterPro" id="IPR037012">
    <property type="entry name" value="NanQ/TabA/YiaL_sf"/>
</dbReference>
<sequence>MILGSLSSWEEHSRYENSVIVEAIEELKVILQHEPDLGRIEIRGNEIYVSIMALEAKSLEEQVAEKHEAYIDVHYLIEGEETIGWSPLQEGIEATKPYDAEADYALYPPSSDEILLTLKPGMFAVFFPHDVHRPGMGQPDMKIKKAVIKIHVGLLNS</sequence>
<keyword evidence="2" id="KW-1185">Reference proteome</keyword>
<dbReference type="AlphaFoldDB" id="A0A0W1B533"/>